<organism evidence="3 4">
    <name type="scientific">Macrolepiota fuliginosa MF-IS2</name>
    <dbReference type="NCBI Taxonomy" id="1400762"/>
    <lineage>
        <taxon>Eukaryota</taxon>
        <taxon>Fungi</taxon>
        <taxon>Dikarya</taxon>
        <taxon>Basidiomycota</taxon>
        <taxon>Agaricomycotina</taxon>
        <taxon>Agaricomycetes</taxon>
        <taxon>Agaricomycetidae</taxon>
        <taxon>Agaricales</taxon>
        <taxon>Agaricineae</taxon>
        <taxon>Agaricaceae</taxon>
        <taxon>Macrolepiota</taxon>
    </lineage>
</organism>
<name>A0A9P6C9X6_9AGAR</name>
<keyword evidence="2" id="KW-1133">Transmembrane helix</keyword>
<feature type="compositionally biased region" description="Basic and acidic residues" evidence="1">
    <location>
        <begin position="350"/>
        <end position="359"/>
    </location>
</feature>
<feature type="compositionally biased region" description="Low complexity" evidence="1">
    <location>
        <begin position="261"/>
        <end position="270"/>
    </location>
</feature>
<dbReference type="GO" id="GO:0006673">
    <property type="term" value="P:inositol phosphoceramide metabolic process"/>
    <property type="evidence" value="ECO:0007669"/>
    <property type="project" value="InterPro"/>
</dbReference>
<sequence>MKLMLRPEWRLWPLASFLGLVDLKTGVTIALLFALFNKVAGVYGLIAVLTGAGGSFAQLSLYIYSVIALVALVWGLRAVKDEDPKHTLYFAHLFAADHVLSTAWTVFFAIDLWVWTPHDGRRQANSAAQEEMMKTANITVHLTEEERKIAAMAIWNHEKGTAAVVIAFSWLFKLYFALLIYSYATHLRKGSYRSLPLSRSNYTSIPSNATANSYETALDLADDEELAGTGDFYRVPLRNTNTHTSLSSSNSNSSRGHRRTTSNSSNSTSTPGKAHKQGNTSVSSFADFVSAPGRNSRRTKGGLASVSVGRERDIKEEVLFDEDEMTYVSGSSRAHSKMGTEGSSTAASTDEERGKHGSD</sequence>
<reference evidence="3" key="1">
    <citation type="submission" date="2020-11" db="EMBL/GenBank/DDBJ databases">
        <authorList>
            <consortium name="DOE Joint Genome Institute"/>
            <person name="Ahrendt S."/>
            <person name="Riley R."/>
            <person name="Andreopoulos W."/>
            <person name="Labutti K."/>
            <person name="Pangilinan J."/>
            <person name="Ruiz-Duenas F.J."/>
            <person name="Barrasa J.M."/>
            <person name="Sanchez-Garcia M."/>
            <person name="Camarero S."/>
            <person name="Miyauchi S."/>
            <person name="Serrano A."/>
            <person name="Linde D."/>
            <person name="Babiker R."/>
            <person name="Drula E."/>
            <person name="Ayuso-Fernandez I."/>
            <person name="Pacheco R."/>
            <person name="Padilla G."/>
            <person name="Ferreira P."/>
            <person name="Barriuso J."/>
            <person name="Kellner H."/>
            <person name="Castanera R."/>
            <person name="Alfaro M."/>
            <person name="Ramirez L."/>
            <person name="Pisabarro A.G."/>
            <person name="Kuo A."/>
            <person name="Tritt A."/>
            <person name="Lipzen A."/>
            <person name="He G."/>
            <person name="Yan M."/>
            <person name="Ng V."/>
            <person name="Cullen D."/>
            <person name="Martin F."/>
            <person name="Rosso M.-N."/>
            <person name="Henrissat B."/>
            <person name="Hibbett D."/>
            <person name="Martinez A.T."/>
            <person name="Grigoriev I.V."/>
        </authorList>
    </citation>
    <scope>NUCLEOTIDE SEQUENCE</scope>
    <source>
        <strain evidence="3">MF-IS2</strain>
    </source>
</reference>
<keyword evidence="2" id="KW-0472">Membrane</keyword>
<evidence type="ECO:0000313" key="3">
    <source>
        <dbReference type="EMBL" id="KAF9453609.1"/>
    </source>
</evidence>
<dbReference type="GO" id="GO:0070917">
    <property type="term" value="F:inositol phosphoceramide synthase regulator activity"/>
    <property type="evidence" value="ECO:0007669"/>
    <property type="project" value="InterPro"/>
</dbReference>
<dbReference type="EMBL" id="MU151060">
    <property type="protein sequence ID" value="KAF9453609.1"/>
    <property type="molecule type" value="Genomic_DNA"/>
</dbReference>
<dbReference type="PANTHER" id="PTHR28077">
    <property type="entry name" value="INOSITOL PHOSPHORYLCERAMIDE SYNTHASE REGULATORY SUBUNIT KEI1"/>
    <property type="match status" value="1"/>
</dbReference>
<accession>A0A9P6C9X6</accession>
<feature type="compositionally biased region" description="Low complexity" evidence="1">
    <location>
        <begin position="239"/>
        <end position="254"/>
    </location>
</feature>
<feature type="transmembrane region" description="Helical" evidence="2">
    <location>
        <begin position="88"/>
        <end position="110"/>
    </location>
</feature>
<dbReference type="Proteomes" id="UP000807342">
    <property type="component" value="Unassembled WGS sequence"/>
</dbReference>
<dbReference type="Pfam" id="PF08552">
    <property type="entry name" value="Kei1"/>
    <property type="match status" value="1"/>
</dbReference>
<evidence type="ECO:0000313" key="4">
    <source>
        <dbReference type="Proteomes" id="UP000807342"/>
    </source>
</evidence>
<feature type="transmembrane region" description="Helical" evidence="2">
    <location>
        <begin position="12"/>
        <end position="36"/>
    </location>
</feature>
<evidence type="ECO:0000256" key="1">
    <source>
        <dbReference type="SAM" id="MobiDB-lite"/>
    </source>
</evidence>
<dbReference type="OrthoDB" id="3338076at2759"/>
<evidence type="ECO:0000256" key="2">
    <source>
        <dbReference type="SAM" id="Phobius"/>
    </source>
</evidence>
<protein>
    <submittedName>
        <fullName evidence="3">DUF1753-domain-containing protein</fullName>
    </submittedName>
</protein>
<feature type="compositionally biased region" description="Basic and acidic residues" evidence="1">
    <location>
        <begin position="309"/>
        <end position="318"/>
    </location>
</feature>
<proteinExistence type="predicted"/>
<dbReference type="GO" id="GO:0000139">
    <property type="term" value="C:Golgi membrane"/>
    <property type="evidence" value="ECO:0007669"/>
    <property type="project" value="TreeGrafter"/>
</dbReference>
<dbReference type="AlphaFoldDB" id="A0A9P6C9X6"/>
<dbReference type="GO" id="GO:0070916">
    <property type="term" value="C:inositol phosphoceramide synthase complex"/>
    <property type="evidence" value="ECO:0007669"/>
    <property type="project" value="TreeGrafter"/>
</dbReference>
<dbReference type="InterPro" id="IPR013862">
    <property type="entry name" value="Kei1"/>
</dbReference>
<keyword evidence="4" id="KW-1185">Reference proteome</keyword>
<feature type="region of interest" description="Disordered" evidence="1">
    <location>
        <begin position="239"/>
        <end position="359"/>
    </location>
</feature>
<dbReference type="PANTHER" id="PTHR28077:SF1">
    <property type="entry name" value="INOSITOL PHOSPHORYLCERAMIDE SYNTHASE REGULATORY SUBUNIT KEI1"/>
    <property type="match status" value="1"/>
</dbReference>
<feature type="transmembrane region" description="Helical" evidence="2">
    <location>
        <begin position="56"/>
        <end position="76"/>
    </location>
</feature>
<feature type="transmembrane region" description="Helical" evidence="2">
    <location>
        <begin position="162"/>
        <end position="184"/>
    </location>
</feature>
<keyword evidence="2" id="KW-0812">Transmembrane</keyword>
<gene>
    <name evidence="3" type="ORF">P691DRAFT_771377</name>
</gene>
<comment type="caution">
    <text evidence="3">The sequence shown here is derived from an EMBL/GenBank/DDBJ whole genome shotgun (WGS) entry which is preliminary data.</text>
</comment>